<evidence type="ECO:0000313" key="2">
    <source>
        <dbReference type="EMBL" id="RIA95344.1"/>
    </source>
</evidence>
<keyword evidence="1" id="KW-0812">Transmembrane</keyword>
<keyword evidence="1" id="KW-1133">Transmembrane helix</keyword>
<dbReference type="Proteomes" id="UP000265703">
    <property type="component" value="Unassembled WGS sequence"/>
</dbReference>
<dbReference type="OrthoDB" id="2408120at2759"/>
<feature type="transmembrane region" description="Helical" evidence="1">
    <location>
        <begin position="201"/>
        <end position="221"/>
    </location>
</feature>
<evidence type="ECO:0000313" key="3">
    <source>
        <dbReference type="Proteomes" id="UP000265703"/>
    </source>
</evidence>
<protein>
    <submittedName>
        <fullName evidence="2">Uncharacterized protein</fullName>
    </submittedName>
</protein>
<feature type="transmembrane region" description="Helical" evidence="1">
    <location>
        <begin position="145"/>
        <end position="165"/>
    </location>
</feature>
<accession>A0A397TKE8</accession>
<keyword evidence="3" id="KW-1185">Reference proteome</keyword>
<evidence type="ECO:0000256" key="1">
    <source>
        <dbReference type="SAM" id="Phobius"/>
    </source>
</evidence>
<proteinExistence type="predicted"/>
<reference evidence="2 3" key="1">
    <citation type="submission" date="2018-06" db="EMBL/GenBank/DDBJ databases">
        <title>Comparative genomics reveals the genomic features of Rhizophagus irregularis, R. cerebriforme, R. diaphanum and Gigaspora rosea, and their symbiotic lifestyle signature.</title>
        <authorList>
            <person name="Morin E."/>
            <person name="San Clemente H."/>
            <person name="Chen E.C.H."/>
            <person name="De La Providencia I."/>
            <person name="Hainaut M."/>
            <person name="Kuo A."/>
            <person name="Kohler A."/>
            <person name="Murat C."/>
            <person name="Tang N."/>
            <person name="Roy S."/>
            <person name="Loubradou J."/>
            <person name="Henrissat B."/>
            <person name="Grigoriev I.V."/>
            <person name="Corradi N."/>
            <person name="Roux C."/>
            <person name="Martin F.M."/>
        </authorList>
    </citation>
    <scope>NUCLEOTIDE SEQUENCE [LARGE SCALE GENOMIC DNA]</scope>
    <source>
        <strain evidence="2 3">DAOM 227022</strain>
    </source>
</reference>
<dbReference type="AlphaFoldDB" id="A0A397TKE8"/>
<comment type="caution">
    <text evidence="2">The sequence shown here is derived from an EMBL/GenBank/DDBJ whole genome shotgun (WGS) entry which is preliminary data.</text>
</comment>
<sequence length="288" mass="31868">MSAAKPATATPAIEPSIKVPKVGGKGGKIINVLNNSTTQVTGEAVSDTLETLDKVSEYNFSSLTTMRKIAGFTASLQIIIFVLSNIFVLGNTLLRKKNNFPLPSSSSPPSPPQPSSKQVRFQSLNDLKTKLSIHLSTVRKIDAQFYQILGILSQLLIIIAASVVADDKLSVIDPLQRQEQTSTQNEKILAVRHAALFSKTITIIAILAIIMTFMNIITWMADIWEVNKNELIIYQLFKYITRLMVCYPCFNDKLSGANEITDEKIIEQEDLAFIVNLNANKKPQDAEK</sequence>
<feature type="transmembrane region" description="Helical" evidence="1">
    <location>
        <begin position="69"/>
        <end position="94"/>
    </location>
</feature>
<name>A0A397TKE8_9GLOM</name>
<organism evidence="2 3">
    <name type="scientific">Glomus cerebriforme</name>
    <dbReference type="NCBI Taxonomy" id="658196"/>
    <lineage>
        <taxon>Eukaryota</taxon>
        <taxon>Fungi</taxon>
        <taxon>Fungi incertae sedis</taxon>
        <taxon>Mucoromycota</taxon>
        <taxon>Glomeromycotina</taxon>
        <taxon>Glomeromycetes</taxon>
        <taxon>Glomerales</taxon>
        <taxon>Glomeraceae</taxon>
        <taxon>Glomus</taxon>
    </lineage>
</organism>
<dbReference type="EMBL" id="QKYT01000063">
    <property type="protein sequence ID" value="RIA95344.1"/>
    <property type="molecule type" value="Genomic_DNA"/>
</dbReference>
<keyword evidence="1" id="KW-0472">Membrane</keyword>
<gene>
    <name evidence="2" type="ORF">C1645_816841</name>
</gene>